<protein>
    <submittedName>
        <fullName evidence="2">Uncharacterized protein</fullName>
    </submittedName>
</protein>
<gene>
    <name evidence="2" type="ORF">HGA13_18040</name>
</gene>
<name>A0A846XHJ4_9NOCA</name>
<keyword evidence="1" id="KW-1133">Transmembrane helix</keyword>
<keyword evidence="1" id="KW-0812">Transmembrane</keyword>
<comment type="caution">
    <text evidence="2">The sequence shown here is derived from an EMBL/GenBank/DDBJ whole genome shotgun (WGS) entry which is preliminary data.</text>
</comment>
<evidence type="ECO:0000256" key="1">
    <source>
        <dbReference type="SAM" id="Phobius"/>
    </source>
</evidence>
<evidence type="ECO:0000313" key="2">
    <source>
        <dbReference type="EMBL" id="NKY34957.1"/>
    </source>
</evidence>
<sequence>MGALPAGLVPVEPAVAYASVQLVAADHGMTSGRLGPTLTALMGLLGLIAGVLALVRAIGSRGGKKQAIIALVLGTGSLALGALFAAQADGGPGTGNGIVGAWLAMLLGVLGLTLAVSALVRTRSRTV</sequence>
<dbReference type="InterPro" id="IPR045770">
    <property type="entry name" value="DUF6223"/>
</dbReference>
<keyword evidence="3" id="KW-1185">Reference proteome</keyword>
<keyword evidence="1" id="KW-0472">Membrane</keyword>
<dbReference type="AlphaFoldDB" id="A0A846XHJ4"/>
<proteinExistence type="predicted"/>
<feature type="transmembrane region" description="Helical" evidence="1">
    <location>
        <begin position="98"/>
        <end position="120"/>
    </location>
</feature>
<dbReference type="Proteomes" id="UP000565715">
    <property type="component" value="Unassembled WGS sequence"/>
</dbReference>
<accession>A0A846XHJ4</accession>
<organism evidence="2 3">
    <name type="scientific">Nocardia speluncae</name>
    <dbReference type="NCBI Taxonomy" id="419477"/>
    <lineage>
        <taxon>Bacteria</taxon>
        <taxon>Bacillati</taxon>
        <taxon>Actinomycetota</taxon>
        <taxon>Actinomycetes</taxon>
        <taxon>Mycobacteriales</taxon>
        <taxon>Nocardiaceae</taxon>
        <taxon>Nocardia</taxon>
    </lineage>
</organism>
<dbReference type="EMBL" id="JAAXOO010000004">
    <property type="protein sequence ID" value="NKY34957.1"/>
    <property type="molecule type" value="Genomic_DNA"/>
</dbReference>
<evidence type="ECO:0000313" key="3">
    <source>
        <dbReference type="Proteomes" id="UP000565715"/>
    </source>
</evidence>
<dbReference type="Pfam" id="PF19733">
    <property type="entry name" value="DUF6223"/>
    <property type="match status" value="1"/>
</dbReference>
<reference evidence="2 3" key="1">
    <citation type="submission" date="2020-04" db="EMBL/GenBank/DDBJ databases">
        <title>MicrobeNet Type strains.</title>
        <authorList>
            <person name="Nicholson A.C."/>
        </authorList>
    </citation>
    <scope>NUCLEOTIDE SEQUENCE [LARGE SCALE GENOMIC DNA]</scope>
    <source>
        <strain evidence="2 3">DSM 45078</strain>
    </source>
</reference>
<feature type="transmembrane region" description="Helical" evidence="1">
    <location>
        <begin position="34"/>
        <end position="55"/>
    </location>
</feature>
<feature type="transmembrane region" description="Helical" evidence="1">
    <location>
        <begin position="67"/>
        <end position="86"/>
    </location>
</feature>